<name>A0AAW1X7U2_RUBAR</name>
<proteinExistence type="predicted"/>
<comment type="caution">
    <text evidence="2">The sequence shown here is derived from an EMBL/GenBank/DDBJ whole genome shotgun (WGS) entry which is preliminary data.</text>
</comment>
<evidence type="ECO:0000313" key="3">
    <source>
        <dbReference type="Proteomes" id="UP001457282"/>
    </source>
</evidence>
<feature type="region of interest" description="Disordered" evidence="1">
    <location>
        <begin position="25"/>
        <end position="109"/>
    </location>
</feature>
<keyword evidence="3" id="KW-1185">Reference proteome</keyword>
<reference evidence="2 3" key="1">
    <citation type="journal article" date="2023" name="G3 (Bethesda)">
        <title>A chromosome-length genome assembly and annotation of blackberry (Rubus argutus, cv. 'Hillquist').</title>
        <authorList>
            <person name="Bruna T."/>
            <person name="Aryal R."/>
            <person name="Dudchenko O."/>
            <person name="Sargent D.J."/>
            <person name="Mead D."/>
            <person name="Buti M."/>
            <person name="Cavallini A."/>
            <person name="Hytonen T."/>
            <person name="Andres J."/>
            <person name="Pham M."/>
            <person name="Weisz D."/>
            <person name="Mascagni F."/>
            <person name="Usai G."/>
            <person name="Natali L."/>
            <person name="Bassil N."/>
            <person name="Fernandez G.E."/>
            <person name="Lomsadze A."/>
            <person name="Armour M."/>
            <person name="Olukolu B."/>
            <person name="Poorten T."/>
            <person name="Britton C."/>
            <person name="Davik J."/>
            <person name="Ashrafi H."/>
            <person name="Aiden E.L."/>
            <person name="Borodovsky M."/>
            <person name="Worthington M."/>
        </authorList>
    </citation>
    <scope>NUCLEOTIDE SEQUENCE [LARGE SCALE GENOMIC DNA]</scope>
    <source>
        <strain evidence="2">PI 553951</strain>
    </source>
</reference>
<dbReference type="Proteomes" id="UP001457282">
    <property type="component" value="Unassembled WGS sequence"/>
</dbReference>
<dbReference type="EMBL" id="JBEDUW010000004">
    <property type="protein sequence ID" value="KAK9932083.1"/>
    <property type="molecule type" value="Genomic_DNA"/>
</dbReference>
<protein>
    <submittedName>
        <fullName evidence="2">Uncharacterized protein</fullName>
    </submittedName>
</protein>
<evidence type="ECO:0000256" key="1">
    <source>
        <dbReference type="SAM" id="MobiDB-lite"/>
    </source>
</evidence>
<gene>
    <name evidence="2" type="ORF">M0R45_019333</name>
</gene>
<dbReference type="AlphaFoldDB" id="A0AAW1X7U2"/>
<sequence length="109" mass="11898">MSENGNLEKIIIMKRNCMLRLRTERLSHPANITSTSKSSKAKEAAAGEEGDQILPQEVDFGNHHIPSTSPPLAFSEKTNKAFPRNNGSHSPHHVPLPPPKPLPPPPPEA</sequence>
<accession>A0AAW1X7U2</accession>
<feature type="compositionally biased region" description="Pro residues" evidence="1">
    <location>
        <begin position="94"/>
        <end position="109"/>
    </location>
</feature>
<evidence type="ECO:0000313" key="2">
    <source>
        <dbReference type="EMBL" id="KAK9932083.1"/>
    </source>
</evidence>
<organism evidence="2 3">
    <name type="scientific">Rubus argutus</name>
    <name type="common">Southern blackberry</name>
    <dbReference type="NCBI Taxonomy" id="59490"/>
    <lineage>
        <taxon>Eukaryota</taxon>
        <taxon>Viridiplantae</taxon>
        <taxon>Streptophyta</taxon>
        <taxon>Embryophyta</taxon>
        <taxon>Tracheophyta</taxon>
        <taxon>Spermatophyta</taxon>
        <taxon>Magnoliopsida</taxon>
        <taxon>eudicotyledons</taxon>
        <taxon>Gunneridae</taxon>
        <taxon>Pentapetalae</taxon>
        <taxon>rosids</taxon>
        <taxon>fabids</taxon>
        <taxon>Rosales</taxon>
        <taxon>Rosaceae</taxon>
        <taxon>Rosoideae</taxon>
        <taxon>Rosoideae incertae sedis</taxon>
        <taxon>Rubus</taxon>
    </lineage>
</organism>